<gene>
    <name evidence="2" type="ORF">MOP44_13355</name>
</gene>
<dbReference type="AlphaFoldDB" id="A0A9J7BZ75"/>
<organism evidence="2 3">
    <name type="scientific">Occallatibacter riparius</name>
    <dbReference type="NCBI Taxonomy" id="1002689"/>
    <lineage>
        <taxon>Bacteria</taxon>
        <taxon>Pseudomonadati</taxon>
        <taxon>Acidobacteriota</taxon>
        <taxon>Terriglobia</taxon>
        <taxon>Terriglobales</taxon>
        <taxon>Acidobacteriaceae</taxon>
        <taxon>Occallatibacter</taxon>
    </lineage>
</organism>
<name>A0A9J7BZ75_9BACT</name>
<dbReference type="KEGG" id="orp:MOP44_13355"/>
<dbReference type="Proteomes" id="UP001059380">
    <property type="component" value="Chromosome"/>
</dbReference>
<feature type="transmembrane region" description="Helical" evidence="1">
    <location>
        <begin position="6"/>
        <end position="23"/>
    </location>
</feature>
<protein>
    <submittedName>
        <fullName evidence="2">Uncharacterized protein</fullName>
    </submittedName>
</protein>
<evidence type="ECO:0000313" key="3">
    <source>
        <dbReference type="Proteomes" id="UP001059380"/>
    </source>
</evidence>
<proteinExistence type="predicted"/>
<evidence type="ECO:0000313" key="2">
    <source>
        <dbReference type="EMBL" id="UWZ86902.1"/>
    </source>
</evidence>
<keyword evidence="1" id="KW-0472">Membrane</keyword>
<keyword evidence="1" id="KW-1133">Transmembrane helix</keyword>
<keyword evidence="3" id="KW-1185">Reference proteome</keyword>
<accession>A0A9J7BZ75</accession>
<sequence>MLETALWLLGVALEAVIIVLLVHRRIARPLPVFLIFCIWNLSSDLASRFVGTRYGYSSQAYFRYYVTGNTIDTLVLLAVLIELTWSVIRPYRSSLSRKILLGIAIGVIAVGCAIWPFTGVAGLHVPKDWVAPLRIQQTSATLRILYFLALAAMSQVLGIGWRNRELQIATGLGFYSLMLLGATMLHTHHASQALFHAIDIMVAASYVCSLVYWVISFSQQEAPRQEFSPRMQTLLFTVAGAARAGRVGLEEERRKVKR</sequence>
<reference evidence="2" key="1">
    <citation type="submission" date="2021-04" db="EMBL/GenBank/DDBJ databases">
        <title>Phylogenetic analysis of Acidobacteriaceae.</title>
        <authorList>
            <person name="Qiu L."/>
            <person name="Zhang Q."/>
        </authorList>
    </citation>
    <scope>NUCLEOTIDE SEQUENCE</scope>
    <source>
        <strain evidence="2">DSM 25168</strain>
    </source>
</reference>
<keyword evidence="1" id="KW-0812">Transmembrane</keyword>
<dbReference type="RefSeq" id="WP_260796540.1">
    <property type="nucleotide sequence ID" value="NZ_CP093313.1"/>
</dbReference>
<feature type="transmembrane region" description="Helical" evidence="1">
    <location>
        <begin position="70"/>
        <end position="88"/>
    </location>
</feature>
<dbReference type="EMBL" id="CP093313">
    <property type="protein sequence ID" value="UWZ86902.1"/>
    <property type="molecule type" value="Genomic_DNA"/>
</dbReference>
<evidence type="ECO:0000256" key="1">
    <source>
        <dbReference type="SAM" id="Phobius"/>
    </source>
</evidence>
<feature type="transmembrane region" description="Helical" evidence="1">
    <location>
        <begin position="168"/>
        <end position="187"/>
    </location>
</feature>
<feature type="transmembrane region" description="Helical" evidence="1">
    <location>
        <begin position="100"/>
        <end position="124"/>
    </location>
</feature>
<feature type="transmembrane region" description="Helical" evidence="1">
    <location>
        <begin position="193"/>
        <end position="215"/>
    </location>
</feature>
<feature type="transmembrane region" description="Helical" evidence="1">
    <location>
        <begin position="144"/>
        <end position="161"/>
    </location>
</feature>
<feature type="transmembrane region" description="Helical" evidence="1">
    <location>
        <begin position="30"/>
        <end position="50"/>
    </location>
</feature>